<sequence>MPSLHRSLPHGSASRHFARPYTAAPLLSPNHTRAPLCAVTPHPVTAPPCYTDSPRPPPPCHACFSSRPRHSTRGRVSPPVVSRLRVATAHNRLLVSKPFLSCDHAAHPFPFRVPSAVSSRPFLAPCHRSTIASRNHTATAPTRHCTRVATPSLPRCTSCASPMSALSHLRPSRLIHVRSAPPNHPCTGSTPLDVSSPRLHLPRVTSCTVSPPSVFATYPFIYVHA</sequence>
<reference evidence="1" key="1">
    <citation type="submission" date="2023-03" db="EMBL/GenBank/DDBJ databases">
        <title>Massive genome expansion in bonnet fungi (Mycena s.s.) driven by repeated elements and novel gene families across ecological guilds.</title>
        <authorList>
            <consortium name="Lawrence Berkeley National Laboratory"/>
            <person name="Harder C.B."/>
            <person name="Miyauchi S."/>
            <person name="Viragh M."/>
            <person name="Kuo A."/>
            <person name="Thoen E."/>
            <person name="Andreopoulos B."/>
            <person name="Lu D."/>
            <person name="Skrede I."/>
            <person name="Drula E."/>
            <person name="Henrissat B."/>
            <person name="Morin E."/>
            <person name="Kohler A."/>
            <person name="Barry K."/>
            <person name="LaButti K."/>
            <person name="Morin E."/>
            <person name="Salamov A."/>
            <person name="Lipzen A."/>
            <person name="Mereny Z."/>
            <person name="Hegedus B."/>
            <person name="Baldrian P."/>
            <person name="Stursova M."/>
            <person name="Weitz H."/>
            <person name="Taylor A."/>
            <person name="Grigoriev I.V."/>
            <person name="Nagy L.G."/>
            <person name="Martin F."/>
            <person name="Kauserud H."/>
        </authorList>
    </citation>
    <scope>NUCLEOTIDE SEQUENCE</scope>
    <source>
        <strain evidence="1">CBHHK002</strain>
    </source>
</reference>
<gene>
    <name evidence="1" type="ORF">DFH08DRAFT_950896</name>
</gene>
<dbReference type="Proteomes" id="UP001218218">
    <property type="component" value="Unassembled WGS sequence"/>
</dbReference>
<accession>A0AAD7F175</accession>
<dbReference type="AlphaFoldDB" id="A0AAD7F175"/>
<dbReference type="EMBL" id="JARIHO010000004">
    <property type="protein sequence ID" value="KAJ7362653.1"/>
    <property type="molecule type" value="Genomic_DNA"/>
</dbReference>
<comment type="caution">
    <text evidence="1">The sequence shown here is derived from an EMBL/GenBank/DDBJ whole genome shotgun (WGS) entry which is preliminary data.</text>
</comment>
<name>A0AAD7F175_9AGAR</name>
<evidence type="ECO:0000313" key="2">
    <source>
        <dbReference type="Proteomes" id="UP001218218"/>
    </source>
</evidence>
<proteinExistence type="predicted"/>
<evidence type="ECO:0000313" key="1">
    <source>
        <dbReference type="EMBL" id="KAJ7362653.1"/>
    </source>
</evidence>
<keyword evidence="2" id="KW-1185">Reference proteome</keyword>
<protein>
    <submittedName>
        <fullName evidence="1">Uncharacterized protein</fullName>
    </submittedName>
</protein>
<organism evidence="1 2">
    <name type="scientific">Mycena albidolilacea</name>
    <dbReference type="NCBI Taxonomy" id="1033008"/>
    <lineage>
        <taxon>Eukaryota</taxon>
        <taxon>Fungi</taxon>
        <taxon>Dikarya</taxon>
        <taxon>Basidiomycota</taxon>
        <taxon>Agaricomycotina</taxon>
        <taxon>Agaricomycetes</taxon>
        <taxon>Agaricomycetidae</taxon>
        <taxon>Agaricales</taxon>
        <taxon>Marasmiineae</taxon>
        <taxon>Mycenaceae</taxon>
        <taxon>Mycena</taxon>
    </lineage>
</organism>